<evidence type="ECO:0000256" key="5">
    <source>
        <dbReference type="SAM" id="MobiDB-lite"/>
    </source>
</evidence>
<feature type="compositionally biased region" description="Polar residues" evidence="5">
    <location>
        <begin position="58"/>
        <end position="70"/>
    </location>
</feature>
<accession>A0ABY7DPH1</accession>
<dbReference type="PROSITE" id="PS50049">
    <property type="entry name" value="THD_2"/>
    <property type="match status" value="1"/>
</dbReference>
<evidence type="ECO:0000313" key="7">
    <source>
        <dbReference type="EMBL" id="WAQ98260.1"/>
    </source>
</evidence>
<sequence>MSTKEGYCVVRRSDRLWARLSVDLVIEQMLIRSMKTSGSITRGRACAEVNNAMQDLTGVNYNTGEQNNDTSDARQARDMKDTHYTERWMKTRLSNSNKTFQYCKNPKHDEFKARPSIKVMGFSEPQIDPKRSLMLWDPRHKLAIVPNRAKIQYLEEDGQIGIKQAGVYHVYSQVHFDHKQTNSSIHPVVFSHMILRKKAGETKGTIVMQSRETEGESEDPQVVGSSYLASSLQLEDGDRLYVNVDIKDDVLCQPQMNFFGAHML</sequence>
<evidence type="ECO:0000256" key="4">
    <source>
        <dbReference type="ARBA" id="ARBA00023136"/>
    </source>
</evidence>
<name>A0ABY7DPH1_MYAAR</name>
<evidence type="ECO:0000259" key="6">
    <source>
        <dbReference type="PROSITE" id="PS50049"/>
    </source>
</evidence>
<dbReference type="PANTHER" id="PTHR11471">
    <property type="entry name" value="TUMOR NECROSIS FACTOR FAMILY MEMBER"/>
    <property type="match status" value="1"/>
</dbReference>
<feature type="compositionally biased region" description="Basic and acidic residues" evidence="5">
    <location>
        <begin position="71"/>
        <end position="80"/>
    </location>
</feature>
<dbReference type="SUPFAM" id="SSF49842">
    <property type="entry name" value="TNF-like"/>
    <property type="match status" value="1"/>
</dbReference>
<feature type="region of interest" description="Disordered" evidence="5">
    <location>
        <begin position="58"/>
        <end position="80"/>
    </location>
</feature>
<evidence type="ECO:0000256" key="1">
    <source>
        <dbReference type="ARBA" id="ARBA00004370"/>
    </source>
</evidence>
<dbReference type="SMART" id="SM00207">
    <property type="entry name" value="TNF"/>
    <property type="match status" value="1"/>
</dbReference>
<organism evidence="7 8">
    <name type="scientific">Mya arenaria</name>
    <name type="common">Soft-shell clam</name>
    <dbReference type="NCBI Taxonomy" id="6604"/>
    <lineage>
        <taxon>Eukaryota</taxon>
        <taxon>Metazoa</taxon>
        <taxon>Spiralia</taxon>
        <taxon>Lophotrochozoa</taxon>
        <taxon>Mollusca</taxon>
        <taxon>Bivalvia</taxon>
        <taxon>Autobranchia</taxon>
        <taxon>Heteroconchia</taxon>
        <taxon>Euheterodonta</taxon>
        <taxon>Imparidentia</taxon>
        <taxon>Neoheterodontei</taxon>
        <taxon>Myida</taxon>
        <taxon>Myoidea</taxon>
        <taxon>Myidae</taxon>
        <taxon>Mya</taxon>
    </lineage>
</organism>
<comment type="subcellular location">
    <subcellularLocation>
        <location evidence="1">Membrane</location>
    </subcellularLocation>
</comment>
<keyword evidence="3" id="KW-0202">Cytokine</keyword>
<dbReference type="InterPro" id="IPR006052">
    <property type="entry name" value="TNF_dom"/>
</dbReference>
<proteinExistence type="inferred from homology"/>
<dbReference type="EMBL" id="CP111014">
    <property type="protein sequence ID" value="WAQ98260.1"/>
    <property type="molecule type" value="Genomic_DNA"/>
</dbReference>
<dbReference type="Pfam" id="PF00229">
    <property type="entry name" value="TNF"/>
    <property type="match status" value="1"/>
</dbReference>
<dbReference type="Gene3D" id="2.60.120.40">
    <property type="match status" value="1"/>
</dbReference>
<dbReference type="InterPro" id="IPR008983">
    <property type="entry name" value="Tumour_necrosis_fac-like_dom"/>
</dbReference>
<dbReference type="PANTHER" id="PTHR11471:SF13">
    <property type="entry name" value="TNF FAMILY PROFILE DOMAIN-CONTAINING PROTEIN"/>
    <property type="match status" value="1"/>
</dbReference>
<reference evidence="7" key="1">
    <citation type="submission" date="2022-11" db="EMBL/GenBank/DDBJ databases">
        <title>Centuries of genome instability and evolution in soft-shell clam transmissible cancer (bioRxiv).</title>
        <authorList>
            <person name="Hart S.F.M."/>
            <person name="Yonemitsu M.A."/>
            <person name="Giersch R.M."/>
            <person name="Beal B.F."/>
            <person name="Arriagada G."/>
            <person name="Davis B.W."/>
            <person name="Ostrander E.A."/>
            <person name="Goff S.P."/>
            <person name="Metzger M.J."/>
        </authorList>
    </citation>
    <scope>NUCLEOTIDE SEQUENCE</scope>
    <source>
        <strain evidence="7">MELC-2E11</strain>
        <tissue evidence="7">Siphon/mantle</tissue>
    </source>
</reference>
<evidence type="ECO:0000256" key="2">
    <source>
        <dbReference type="ARBA" id="ARBA00008670"/>
    </source>
</evidence>
<feature type="domain" description="THD" evidence="6">
    <location>
        <begin position="115"/>
        <end position="264"/>
    </location>
</feature>
<evidence type="ECO:0000256" key="3">
    <source>
        <dbReference type="ARBA" id="ARBA00022514"/>
    </source>
</evidence>
<keyword evidence="4" id="KW-0472">Membrane</keyword>
<keyword evidence="8" id="KW-1185">Reference proteome</keyword>
<gene>
    <name evidence="7" type="ORF">MAR_022633</name>
</gene>
<evidence type="ECO:0000313" key="8">
    <source>
        <dbReference type="Proteomes" id="UP001164746"/>
    </source>
</evidence>
<dbReference type="Proteomes" id="UP001164746">
    <property type="component" value="Chromosome 3"/>
</dbReference>
<comment type="similarity">
    <text evidence="2">Belongs to the tumor necrosis factor family.</text>
</comment>
<protein>
    <recommendedName>
        <fullName evidence="6">THD domain-containing protein</fullName>
    </recommendedName>
</protein>